<evidence type="ECO:0000313" key="2">
    <source>
        <dbReference type="EMBL" id="EBN2156948.1"/>
    </source>
</evidence>
<gene>
    <name evidence="2" type="ORF">DMS94_21955</name>
    <name evidence="3" type="ORF">DOF78_22745</name>
    <name evidence="1" type="ORF">DOF85_23405</name>
</gene>
<organism evidence="2">
    <name type="scientific">Salmonella enterica</name>
    <name type="common">Salmonella choleraesuis</name>
    <dbReference type="NCBI Taxonomy" id="28901"/>
    <lineage>
        <taxon>Bacteria</taxon>
        <taxon>Pseudomonadati</taxon>
        <taxon>Pseudomonadota</taxon>
        <taxon>Gammaproteobacteria</taxon>
        <taxon>Enterobacterales</taxon>
        <taxon>Enterobacteriaceae</taxon>
        <taxon>Salmonella</taxon>
    </lineage>
</organism>
<dbReference type="EMBL" id="AAGFCB010000032">
    <property type="protein sequence ID" value="EBN2156948.1"/>
    <property type="molecule type" value="Genomic_DNA"/>
</dbReference>
<name>A0A5T7VTC9_SALER</name>
<comment type="caution">
    <text evidence="2">The sequence shown here is derived from an EMBL/GenBank/DDBJ whole genome shotgun (WGS) entry which is preliminary data.</text>
</comment>
<reference evidence="2" key="1">
    <citation type="submission" date="2018-06" db="EMBL/GenBank/DDBJ databases">
        <authorList>
            <consortium name="PulseNet: The National Subtyping Network for Foodborne Disease Surveillance"/>
            <person name="Tarr C.L."/>
            <person name="Trees E."/>
            <person name="Katz L.S."/>
            <person name="Carleton-Romer H.A."/>
            <person name="Stroika S."/>
            <person name="Kucerova Z."/>
            <person name="Roache K.F."/>
            <person name="Sabol A.L."/>
            <person name="Besser J."/>
            <person name="Gerner-Smidt P."/>
        </authorList>
    </citation>
    <scope>NUCLEOTIDE SEQUENCE</scope>
    <source>
        <strain evidence="2">PNUSAS041911</strain>
        <strain evidence="1">PNUSAS042495</strain>
        <strain evidence="3">PNUSAS042910</strain>
    </source>
</reference>
<proteinExistence type="predicted"/>
<dbReference type="EMBL" id="AAGAQC010000022">
    <property type="protein sequence ID" value="EBL9210841.1"/>
    <property type="molecule type" value="Genomic_DNA"/>
</dbReference>
<evidence type="ECO:0000313" key="1">
    <source>
        <dbReference type="EMBL" id="EBL9210841.1"/>
    </source>
</evidence>
<dbReference type="EMBL" id="AAGFHZ010000035">
    <property type="protein sequence ID" value="EBN2829359.1"/>
    <property type="molecule type" value="Genomic_DNA"/>
</dbReference>
<sequence>MEGTFVEPGYQRTDAVVELGEREEDLVPESGQDPAFDVLNTNFRLRLVSGFSGTGRYHRNLIILSKLLIGGIQFGIVTTGFATPYPERAEFLHPDVAEKSV</sequence>
<dbReference type="AlphaFoldDB" id="A0A5T7VTC9"/>
<protein>
    <submittedName>
        <fullName evidence="2">Uncharacterized protein</fullName>
    </submittedName>
</protein>
<accession>A0A5T7VTC9</accession>
<evidence type="ECO:0000313" key="3">
    <source>
        <dbReference type="EMBL" id="EBN2829359.1"/>
    </source>
</evidence>